<evidence type="ECO:0000313" key="7">
    <source>
        <dbReference type="Proteomes" id="UP000826462"/>
    </source>
</evidence>
<keyword evidence="7" id="KW-1185">Reference proteome</keyword>
<dbReference type="Gene3D" id="3.30.565.10">
    <property type="entry name" value="Histidine kinase-like ATPase, C-terminal domain"/>
    <property type="match status" value="1"/>
</dbReference>
<feature type="region of interest" description="Disordered" evidence="4">
    <location>
        <begin position="273"/>
        <end position="297"/>
    </location>
</feature>
<name>A0ABX8UTM6_9BURK</name>
<dbReference type="PANTHER" id="PTHR45339">
    <property type="entry name" value="HYBRID SIGNAL TRANSDUCTION HISTIDINE KINASE J"/>
    <property type="match status" value="1"/>
</dbReference>
<accession>A0ABX8UTM6</accession>
<dbReference type="SMART" id="SM00448">
    <property type="entry name" value="REC"/>
    <property type="match status" value="1"/>
</dbReference>
<feature type="domain" description="Response regulatory" evidence="5">
    <location>
        <begin position="476"/>
        <end position="606"/>
    </location>
</feature>
<sequence>MNDAVIPAGAWPRVRRWHEAARAGAAQHPASLASICAFALLGAPATGIVVSALIALSRSCTVNAAALRRARSVEEEFARLRSVVARQHAHIEHLQTEAQQHRAAAELERARAAERAQRIACGPAQAIVEMLNDAHAQAAPFGATPVAQVVRSALATFAQTVRDGLDPAPVDARAIVLDETPVDLRDVIDGVVVLLAPRAVAKGVELRVCIDRTVAASVLADRERVGQIVFNLLAAAIESAGADRLTVAARSETLNAGAQRVFIGVSGERRASAARAGDPASDDRIDATDANPPAGMRATDDPDLALCRVLAQRMGGDIEVGHGATFGVCVAFHAPFTVERFARLPSARGRRTAFVDLAARDERVALCDLLDRLGVDVVPAGMPAPEHLDLWFADEDAAPSASSCTDRFIRVSQAFAPGGLREVSGQFTLSVNPLSWSAVQRVCALRGVNHGVRVRPPRAHTVAPGPAPDAAAVPRLVLVVDDNEINRRVVARQLDVLGYRSIVAPDVDDALAAMMRQRFDLVITDLHMPGASGVDLARRIRAKDREGPGVTPVVLMTGERADAAEAAARAGAEVSHVPHVPHALFAAVLPKPAGLDALDACLRRIFAEPTAEPPLGRAAFSALEPVQSVEP</sequence>
<evidence type="ECO:0000256" key="3">
    <source>
        <dbReference type="PROSITE-ProRule" id="PRU00169"/>
    </source>
</evidence>
<dbReference type="SUPFAM" id="SSF55874">
    <property type="entry name" value="ATPase domain of HSP90 chaperone/DNA topoisomerase II/histidine kinase"/>
    <property type="match status" value="1"/>
</dbReference>
<dbReference type="CDD" id="cd17546">
    <property type="entry name" value="REC_hyHK_CKI1_RcsC-like"/>
    <property type="match status" value="1"/>
</dbReference>
<evidence type="ECO:0000259" key="5">
    <source>
        <dbReference type="PROSITE" id="PS50110"/>
    </source>
</evidence>
<gene>
    <name evidence="6" type="ORF">KZJ38_36290</name>
</gene>
<organism evidence="6 7">
    <name type="scientific">Paraburkholderia edwinii</name>
    <dbReference type="NCBI Taxonomy" id="2861782"/>
    <lineage>
        <taxon>Bacteria</taxon>
        <taxon>Pseudomonadati</taxon>
        <taxon>Pseudomonadota</taxon>
        <taxon>Betaproteobacteria</taxon>
        <taxon>Burkholderiales</taxon>
        <taxon>Burkholderiaceae</taxon>
        <taxon>Paraburkholderia</taxon>
    </lineage>
</organism>
<keyword evidence="1 3" id="KW-0597">Phosphoprotein</keyword>
<dbReference type="EMBL" id="CP080096">
    <property type="protein sequence ID" value="QYD72388.1"/>
    <property type="molecule type" value="Genomic_DNA"/>
</dbReference>
<dbReference type="SUPFAM" id="SSF52172">
    <property type="entry name" value="CheY-like"/>
    <property type="match status" value="1"/>
</dbReference>
<evidence type="ECO:0000256" key="4">
    <source>
        <dbReference type="SAM" id="MobiDB-lite"/>
    </source>
</evidence>
<dbReference type="InterPro" id="IPR011006">
    <property type="entry name" value="CheY-like_superfamily"/>
</dbReference>
<dbReference type="Proteomes" id="UP000826462">
    <property type="component" value="Chromosome 2"/>
</dbReference>
<protein>
    <submittedName>
        <fullName evidence="6">Response regulator</fullName>
    </submittedName>
</protein>
<proteinExistence type="predicted"/>
<reference evidence="6 7" key="1">
    <citation type="submission" date="2021-07" db="EMBL/GenBank/DDBJ databases">
        <title>Paraburkholderia edwinii protects Aspergillus sp. from phenazines by acting as a toxin sponge.</title>
        <authorList>
            <person name="Dahlstrom K.M."/>
            <person name="Newman D.K."/>
        </authorList>
    </citation>
    <scope>NUCLEOTIDE SEQUENCE [LARGE SCALE GENOMIC DNA]</scope>
    <source>
        <strain evidence="6 7">Pe01</strain>
    </source>
</reference>
<evidence type="ECO:0000256" key="1">
    <source>
        <dbReference type="ARBA" id="ARBA00022553"/>
    </source>
</evidence>
<dbReference type="PANTHER" id="PTHR45339:SF1">
    <property type="entry name" value="HYBRID SIGNAL TRANSDUCTION HISTIDINE KINASE J"/>
    <property type="match status" value="1"/>
</dbReference>
<dbReference type="Pfam" id="PF00072">
    <property type="entry name" value="Response_reg"/>
    <property type="match status" value="1"/>
</dbReference>
<dbReference type="InterPro" id="IPR001789">
    <property type="entry name" value="Sig_transdc_resp-reg_receiver"/>
</dbReference>
<feature type="modified residue" description="4-aspartylphosphate" evidence="3">
    <location>
        <position position="525"/>
    </location>
</feature>
<dbReference type="PROSITE" id="PS50110">
    <property type="entry name" value="RESPONSE_REGULATORY"/>
    <property type="match status" value="1"/>
</dbReference>
<evidence type="ECO:0000313" key="6">
    <source>
        <dbReference type="EMBL" id="QYD72388.1"/>
    </source>
</evidence>
<keyword evidence="2" id="KW-0902">Two-component regulatory system</keyword>
<dbReference type="InterPro" id="IPR036890">
    <property type="entry name" value="HATPase_C_sf"/>
</dbReference>
<dbReference type="RefSeq" id="WP_219801812.1">
    <property type="nucleotide sequence ID" value="NZ_CP080096.1"/>
</dbReference>
<evidence type="ECO:0000256" key="2">
    <source>
        <dbReference type="ARBA" id="ARBA00023012"/>
    </source>
</evidence>
<dbReference type="Gene3D" id="3.40.50.2300">
    <property type="match status" value="1"/>
</dbReference>